<protein>
    <submittedName>
        <fullName evidence="4">GNAT family N-acetyltransferase</fullName>
        <ecNumber evidence="4">2.3.1.-</ecNumber>
    </submittedName>
</protein>
<evidence type="ECO:0000259" key="3">
    <source>
        <dbReference type="PROSITE" id="PS51186"/>
    </source>
</evidence>
<comment type="caution">
    <text evidence="4">The sequence shown here is derived from an EMBL/GenBank/DDBJ whole genome shotgun (WGS) entry which is preliminary data.</text>
</comment>
<dbReference type="Proteomes" id="UP001558353">
    <property type="component" value="Unassembled WGS sequence"/>
</dbReference>
<name>A0ABV3UQ25_9CORY</name>
<dbReference type="Gene3D" id="3.40.630.30">
    <property type="match status" value="1"/>
</dbReference>
<sequence length="599" mass="65034">MRLTNVAHLGLPFGRLVGYDVSASPTGRRLPISFDQRRHVSRGDRPGSWMAIAFTLPTVVERERLSAVWLAVIARHGALRSVFVQEDGCDGVDPGGFSLEEVAISAGGWVEHDVAPGQAMNEALKRVLDERCTPFSAPSHRLCAIETVSDTTVIIGVDHSHTDMWSMLVILRDLLAAMGESAGEGVPQLAEVPAFAEHTASMRGRRPSPEEIRHRWAEVLAASGGVMPRFPLSLGDPGPHVERVEVRDVLDVDDAAAFSAQAREDGVSSLSTVVAAMTAVTRDVADAPLRAVFPVHSRYDRMWHDSVGWFITNSVLESADPDPRACAGAVKEAVKLGSWPLEEIMEPWGGMPDSPGMFAISWLDLRRLPVRVDSIGLRAQYVGACVRPDGVMLWFILDETGLHLRCRYPDTPEARRNVGGWLDALVRDIRGRARESVGGLLRLGGRSFRVQRAVRADVADVVALLSDGEFGATREALARENGDQAAYETAFDAVSRDPSQYLAVVKDEAGVTVGTMQLSILPGLSRNGATRLQIEGVRVAPETSGLGLGTAMLEWAHEHGRARGATLAQVTTDRARTRAHSFYERLGYGASHTGFKRTL</sequence>
<dbReference type="Pfam" id="PF00583">
    <property type="entry name" value="Acetyltransf_1"/>
    <property type="match status" value="1"/>
</dbReference>
<dbReference type="InterPro" id="IPR023213">
    <property type="entry name" value="CAT-like_dom_sf"/>
</dbReference>
<accession>A0ABV3UQ25</accession>
<dbReference type="SUPFAM" id="SSF52777">
    <property type="entry name" value="CoA-dependent acyltransferases"/>
    <property type="match status" value="2"/>
</dbReference>
<dbReference type="EC" id="2.3.1.-" evidence="4"/>
<dbReference type="Gene3D" id="3.30.559.10">
    <property type="entry name" value="Chloramphenicol acetyltransferase-like domain"/>
    <property type="match status" value="1"/>
</dbReference>
<dbReference type="InterPro" id="IPR050832">
    <property type="entry name" value="Bact_Acetyltransf"/>
</dbReference>
<evidence type="ECO:0000256" key="1">
    <source>
        <dbReference type="ARBA" id="ARBA00022679"/>
    </source>
</evidence>
<evidence type="ECO:0000256" key="2">
    <source>
        <dbReference type="ARBA" id="ARBA00023315"/>
    </source>
</evidence>
<dbReference type="InterPro" id="IPR016181">
    <property type="entry name" value="Acyl_CoA_acyltransferase"/>
</dbReference>
<dbReference type="PROSITE" id="PS51186">
    <property type="entry name" value="GNAT"/>
    <property type="match status" value="1"/>
</dbReference>
<evidence type="ECO:0000313" key="5">
    <source>
        <dbReference type="Proteomes" id="UP001558353"/>
    </source>
</evidence>
<dbReference type="SUPFAM" id="SSF55729">
    <property type="entry name" value="Acyl-CoA N-acyltransferases (Nat)"/>
    <property type="match status" value="1"/>
</dbReference>
<gene>
    <name evidence="4" type="ORF">VVR64_00185</name>
</gene>
<evidence type="ECO:0000313" key="4">
    <source>
        <dbReference type="EMBL" id="MEX3527493.1"/>
    </source>
</evidence>
<dbReference type="PANTHER" id="PTHR43877">
    <property type="entry name" value="AMINOALKYLPHOSPHONATE N-ACETYLTRANSFERASE-RELATED-RELATED"/>
    <property type="match status" value="1"/>
</dbReference>
<dbReference type="Gene3D" id="3.30.559.30">
    <property type="entry name" value="Nonribosomal peptide synthetase, condensation domain"/>
    <property type="match status" value="1"/>
</dbReference>
<dbReference type="GO" id="GO:0016746">
    <property type="term" value="F:acyltransferase activity"/>
    <property type="evidence" value="ECO:0007669"/>
    <property type="project" value="UniProtKB-KW"/>
</dbReference>
<dbReference type="CDD" id="cd04301">
    <property type="entry name" value="NAT_SF"/>
    <property type="match status" value="1"/>
</dbReference>
<organism evidence="4 5">
    <name type="scientific">Corynebacterium xerosis</name>
    <dbReference type="NCBI Taxonomy" id="1725"/>
    <lineage>
        <taxon>Bacteria</taxon>
        <taxon>Bacillati</taxon>
        <taxon>Actinomycetota</taxon>
        <taxon>Actinomycetes</taxon>
        <taxon>Mycobacteriales</taxon>
        <taxon>Corynebacteriaceae</taxon>
        <taxon>Corynebacterium</taxon>
    </lineage>
</organism>
<feature type="domain" description="N-acetyltransferase" evidence="3">
    <location>
        <begin position="460"/>
        <end position="599"/>
    </location>
</feature>
<dbReference type="PANTHER" id="PTHR43877:SF2">
    <property type="entry name" value="AMINOALKYLPHOSPHONATE N-ACETYLTRANSFERASE-RELATED"/>
    <property type="match status" value="1"/>
</dbReference>
<keyword evidence="1 4" id="KW-0808">Transferase</keyword>
<keyword evidence="5" id="KW-1185">Reference proteome</keyword>
<dbReference type="InterPro" id="IPR000182">
    <property type="entry name" value="GNAT_dom"/>
</dbReference>
<proteinExistence type="predicted"/>
<reference evidence="4 5" key="1">
    <citation type="journal article" date="2024" name="Fungal Genet. Biol.">
        <title>The porcine skin microbiome exhibits broad fungal antagonism.</title>
        <authorList>
            <person name="De La Cruz K.F."/>
            <person name="Townsend E.C."/>
            <person name="Alex Cheong J.Z."/>
            <person name="Salamzade R."/>
            <person name="Liu A."/>
            <person name="Sandstrom S."/>
            <person name="Davila E."/>
            <person name="Huang L."/>
            <person name="Xu K.H."/>
            <person name="Wu S.Y."/>
            <person name="Meudt J.J."/>
            <person name="Shanmuganayagam D."/>
            <person name="Gibson A.L.F."/>
            <person name="Kalan L.R."/>
        </authorList>
    </citation>
    <scope>NUCLEOTIDE SEQUENCE [LARGE SCALE GENOMIC DNA]</scope>
    <source>
        <strain evidence="4 5">LK2569</strain>
    </source>
</reference>
<dbReference type="RefSeq" id="WP_368521770.1">
    <property type="nucleotide sequence ID" value="NZ_JAYWMA010000001.1"/>
</dbReference>
<dbReference type="EMBL" id="JAYWMA010000001">
    <property type="protein sequence ID" value="MEX3527493.1"/>
    <property type="molecule type" value="Genomic_DNA"/>
</dbReference>
<keyword evidence="2 4" id="KW-0012">Acyltransferase</keyword>